<dbReference type="EMBL" id="BGZK01000123">
    <property type="protein sequence ID" value="GBP20868.1"/>
    <property type="molecule type" value="Genomic_DNA"/>
</dbReference>
<gene>
    <name evidence="2" type="ORF">EVAR_80687_1</name>
</gene>
<dbReference type="Proteomes" id="UP000299102">
    <property type="component" value="Unassembled WGS sequence"/>
</dbReference>
<comment type="caution">
    <text evidence="2">The sequence shown here is derived from an EMBL/GenBank/DDBJ whole genome shotgun (WGS) entry which is preliminary data.</text>
</comment>
<evidence type="ECO:0000256" key="1">
    <source>
        <dbReference type="SAM" id="MobiDB-lite"/>
    </source>
</evidence>
<reference evidence="2 3" key="1">
    <citation type="journal article" date="2019" name="Commun. Biol.">
        <title>The bagworm genome reveals a unique fibroin gene that provides high tensile strength.</title>
        <authorList>
            <person name="Kono N."/>
            <person name="Nakamura H."/>
            <person name="Ohtoshi R."/>
            <person name="Tomita M."/>
            <person name="Numata K."/>
            <person name="Arakawa K."/>
        </authorList>
    </citation>
    <scope>NUCLEOTIDE SEQUENCE [LARGE SCALE GENOMIC DNA]</scope>
</reference>
<accession>A0A4C1U3N4</accession>
<proteinExistence type="predicted"/>
<evidence type="ECO:0000313" key="2">
    <source>
        <dbReference type="EMBL" id="GBP20868.1"/>
    </source>
</evidence>
<feature type="region of interest" description="Disordered" evidence="1">
    <location>
        <begin position="74"/>
        <end position="99"/>
    </location>
</feature>
<evidence type="ECO:0000313" key="3">
    <source>
        <dbReference type="Proteomes" id="UP000299102"/>
    </source>
</evidence>
<keyword evidence="3" id="KW-1185">Reference proteome</keyword>
<feature type="region of interest" description="Disordered" evidence="1">
    <location>
        <begin position="13"/>
        <end position="41"/>
    </location>
</feature>
<organism evidence="2 3">
    <name type="scientific">Eumeta variegata</name>
    <name type="common">Bagworm moth</name>
    <name type="synonym">Eumeta japonica</name>
    <dbReference type="NCBI Taxonomy" id="151549"/>
    <lineage>
        <taxon>Eukaryota</taxon>
        <taxon>Metazoa</taxon>
        <taxon>Ecdysozoa</taxon>
        <taxon>Arthropoda</taxon>
        <taxon>Hexapoda</taxon>
        <taxon>Insecta</taxon>
        <taxon>Pterygota</taxon>
        <taxon>Neoptera</taxon>
        <taxon>Endopterygota</taxon>
        <taxon>Lepidoptera</taxon>
        <taxon>Glossata</taxon>
        <taxon>Ditrysia</taxon>
        <taxon>Tineoidea</taxon>
        <taxon>Psychidae</taxon>
        <taxon>Oiketicinae</taxon>
        <taxon>Eumeta</taxon>
    </lineage>
</organism>
<protein>
    <submittedName>
        <fullName evidence="2">Uncharacterized protein</fullName>
    </submittedName>
</protein>
<dbReference type="AlphaFoldDB" id="A0A4C1U3N4"/>
<sequence>MSNGFFFAPAASGTQYARAPRPRPPPAARRTTCDTRSLRPHATASRLLLKLKFSRDNLNWERDQGRNRIRNRYRERASEPELESTAGSIHRKDERTHTMSALAKPPRRNLVRVKLQTLERTDFVNENLKKKEIIK</sequence>
<name>A0A4C1U3N4_EUMVA</name>